<dbReference type="OrthoDB" id="689613at2759"/>
<feature type="signal peptide" evidence="2">
    <location>
        <begin position="1"/>
        <end position="28"/>
    </location>
</feature>
<evidence type="ECO:0000256" key="2">
    <source>
        <dbReference type="SAM" id="SignalP"/>
    </source>
</evidence>
<feature type="region of interest" description="Disordered" evidence="1">
    <location>
        <begin position="50"/>
        <end position="145"/>
    </location>
</feature>
<dbReference type="InterPro" id="IPR053313">
    <property type="entry name" value="RGF"/>
</dbReference>
<proteinExistence type="predicted"/>
<dbReference type="AlphaFoldDB" id="A0A978UX98"/>
<gene>
    <name evidence="3" type="ORF">FEM48_Zijuj08G0055700</name>
</gene>
<sequence length="145" mass="15630">MSVASCMILLSLLCLISSLACDARKSLGEVVTKPEEKKVGEKIVGVDKIRVDSNVKSSSSTNEQRDIQGDSSAVSTRKLEETKAKASGSKSNKYQKGKLSPAAAVRTDQTVASVSWSVPHKKRGEKQPGFNLDYAPPKTHPPHHN</sequence>
<dbReference type="EMBL" id="JAEACU010000008">
    <property type="protein sequence ID" value="KAH7519614.1"/>
    <property type="molecule type" value="Genomic_DNA"/>
</dbReference>
<reference evidence="3" key="1">
    <citation type="journal article" date="2021" name="Front. Plant Sci.">
        <title>Chromosome-Scale Genome Assembly for Chinese Sour Jujube and Insights Into Its Genome Evolution and Domestication Signature.</title>
        <authorList>
            <person name="Shen L.-Y."/>
            <person name="Luo H."/>
            <person name="Wang X.-L."/>
            <person name="Wang X.-M."/>
            <person name="Qiu X.-J."/>
            <person name="Liu H."/>
            <person name="Zhou S.-S."/>
            <person name="Jia K.-H."/>
            <person name="Nie S."/>
            <person name="Bao Y.-T."/>
            <person name="Zhang R.-G."/>
            <person name="Yun Q.-Z."/>
            <person name="Chai Y.-H."/>
            <person name="Lu J.-Y."/>
            <person name="Li Y."/>
            <person name="Zhao S.-W."/>
            <person name="Mao J.-F."/>
            <person name="Jia S.-G."/>
            <person name="Mao Y.-M."/>
        </authorList>
    </citation>
    <scope>NUCLEOTIDE SEQUENCE</scope>
    <source>
        <strain evidence="3">AT0</strain>
        <tissue evidence="3">Leaf</tissue>
    </source>
</reference>
<comment type="caution">
    <text evidence="3">The sequence shown here is derived from an EMBL/GenBank/DDBJ whole genome shotgun (WGS) entry which is preliminary data.</text>
</comment>
<dbReference type="Proteomes" id="UP000813462">
    <property type="component" value="Unassembled WGS sequence"/>
</dbReference>
<feature type="compositionally biased region" description="Polar residues" evidence="1">
    <location>
        <begin position="107"/>
        <end position="116"/>
    </location>
</feature>
<feature type="chain" id="PRO_5036824395" evidence="2">
    <location>
        <begin position="29"/>
        <end position="145"/>
    </location>
</feature>
<dbReference type="PANTHER" id="PTHR34961">
    <property type="entry name" value="TRANSMEMBRANE PROTEIN"/>
    <property type="match status" value="1"/>
</dbReference>
<evidence type="ECO:0000313" key="3">
    <source>
        <dbReference type="EMBL" id="KAH7519614.1"/>
    </source>
</evidence>
<keyword evidence="2" id="KW-0732">Signal</keyword>
<protein>
    <submittedName>
        <fullName evidence="3">Uncharacterized protein</fullName>
    </submittedName>
</protein>
<evidence type="ECO:0000256" key="1">
    <source>
        <dbReference type="SAM" id="MobiDB-lite"/>
    </source>
</evidence>
<evidence type="ECO:0000313" key="4">
    <source>
        <dbReference type="Proteomes" id="UP000813462"/>
    </source>
</evidence>
<accession>A0A978UX98</accession>
<dbReference type="PANTHER" id="PTHR34961:SF1">
    <property type="entry name" value="ROOT MERISTEM GROWTH FACTOR 10"/>
    <property type="match status" value="1"/>
</dbReference>
<organism evidence="3 4">
    <name type="scientific">Ziziphus jujuba var. spinosa</name>
    <dbReference type="NCBI Taxonomy" id="714518"/>
    <lineage>
        <taxon>Eukaryota</taxon>
        <taxon>Viridiplantae</taxon>
        <taxon>Streptophyta</taxon>
        <taxon>Embryophyta</taxon>
        <taxon>Tracheophyta</taxon>
        <taxon>Spermatophyta</taxon>
        <taxon>Magnoliopsida</taxon>
        <taxon>eudicotyledons</taxon>
        <taxon>Gunneridae</taxon>
        <taxon>Pentapetalae</taxon>
        <taxon>rosids</taxon>
        <taxon>fabids</taxon>
        <taxon>Rosales</taxon>
        <taxon>Rhamnaceae</taxon>
        <taxon>Paliureae</taxon>
        <taxon>Ziziphus</taxon>
    </lineage>
</organism>
<name>A0A978UX98_ZIZJJ</name>